<dbReference type="AlphaFoldDB" id="A0A2N0B454"/>
<name>A0A2N0B454_9LEPT</name>
<evidence type="ECO:0000313" key="1">
    <source>
        <dbReference type="EMBL" id="PJZ91305.1"/>
    </source>
</evidence>
<protein>
    <submittedName>
        <fullName evidence="1">Uncharacterized protein</fullName>
    </submittedName>
</protein>
<proteinExistence type="predicted"/>
<reference evidence="1" key="1">
    <citation type="submission" date="2017-07" db="EMBL/GenBank/DDBJ databases">
        <title>Leptospira spp. isolated from tropical soils.</title>
        <authorList>
            <person name="Thibeaux R."/>
            <person name="Iraola G."/>
            <person name="Ferres I."/>
            <person name="Bierque E."/>
            <person name="Girault D."/>
            <person name="Soupe-Gilbert M.-E."/>
            <person name="Picardeau M."/>
            <person name="Goarant C."/>
        </authorList>
    </citation>
    <scope>NUCLEOTIDE SEQUENCE [LARGE SCALE GENOMIC DNA]</scope>
    <source>
        <strain evidence="1">ATI7-C-A5</strain>
    </source>
</reference>
<accession>A0A2N0B454</accession>
<organism evidence="1">
    <name type="scientific">Leptospira ellisii</name>
    <dbReference type="NCBI Taxonomy" id="2023197"/>
    <lineage>
        <taxon>Bacteria</taxon>
        <taxon>Pseudomonadati</taxon>
        <taxon>Spirochaetota</taxon>
        <taxon>Spirochaetia</taxon>
        <taxon>Leptospirales</taxon>
        <taxon>Leptospiraceae</taxon>
        <taxon>Leptospira</taxon>
    </lineage>
</organism>
<dbReference type="EMBL" id="NPEF01000314">
    <property type="protein sequence ID" value="PJZ91305.1"/>
    <property type="molecule type" value="Genomic_DNA"/>
</dbReference>
<sequence>MNVSYIFTFIFVKLVLSMKCKGCMGTFNLVKNIMRHNMYYRKCPVASRKVRKIPRTRTSFH</sequence>
<gene>
    <name evidence="1" type="ORF">CH379_19375</name>
</gene>
<comment type="caution">
    <text evidence="1">The sequence shown here is derived from an EMBL/GenBank/DDBJ whole genome shotgun (WGS) entry which is preliminary data.</text>
</comment>